<evidence type="ECO:0000259" key="3">
    <source>
        <dbReference type="PROSITE" id="PS50893"/>
    </source>
</evidence>
<dbReference type="KEGG" id="psyt:DSAG12_02259"/>
<dbReference type="PROSITE" id="PS00211">
    <property type="entry name" value="ABC_TRANSPORTER_1"/>
    <property type="match status" value="1"/>
</dbReference>
<reference evidence="4 5" key="2">
    <citation type="journal article" date="2024" name="Int. J. Syst. Evol. Microbiol.">
        <title>Promethearchaeum syntrophicum gen. nov., sp. nov., an anaerobic, obligately syntrophic archaeon, the first isolate of the lineage 'Asgard' archaea, and proposal of the new archaeal phylum Promethearchaeota phyl. nov. and kingdom Promethearchaeati regn. nov.</title>
        <authorList>
            <person name="Imachi H."/>
            <person name="Nobu M.K."/>
            <person name="Kato S."/>
            <person name="Takaki Y."/>
            <person name="Miyazaki M."/>
            <person name="Miyata M."/>
            <person name="Ogawara M."/>
            <person name="Saito Y."/>
            <person name="Sakai S."/>
            <person name="Tahara Y.O."/>
            <person name="Takano Y."/>
            <person name="Tasumi E."/>
            <person name="Uematsu K."/>
            <person name="Yoshimura T."/>
            <person name="Itoh T."/>
            <person name="Ohkuma M."/>
            <person name="Takai K."/>
        </authorList>
    </citation>
    <scope>NUCLEOTIDE SEQUENCE [LARGE SCALE GENOMIC DNA]</scope>
    <source>
        <strain evidence="4 5">MK-D1</strain>
    </source>
</reference>
<dbReference type="SMART" id="SM00382">
    <property type="entry name" value="AAA"/>
    <property type="match status" value="1"/>
</dbReference>
<name>A0A5B9DB06_9ARCH</name>
<keyword evidence="5" id="KW-1185">Reference proteome</keyword>
<dbReference type="OrthoDB" id="97750at2157"/>
<dbReference type="Proteomes" id="UP000321408">
    <property type="component" value="Chromosome"/>
</dbReference>
<keyword evidence="2 4" id="KW-0067">ATP-binding</keyword>
<evidence type="ECO:0000256" key="2">
    <source>
        <dbReference type="ARBA" id="ARBA00022840"/>
    </source>
</evidence>
<protein>
    <submittedName>
        <fullName evidence="4">ATP-binding cassette domain-containing protein</fullName>
    </submittedName>
</protein>
<dbReference type="Pfam" id="PF00005">
    <property type="entry name" value="ABC_tran"/>
    <property type="match status" value="1"/>
</dbReference>
<proteinExistence type="predicted"/>
<dbReference type="RefSeq" id="WP_147663307.1">
    <property type="nucleotide sequence ID" value="NZ_CP042905.2"/>
</dbReference>
<dbReference type="GeneID" id="41330247"/>
<accession>A0A5B9DB06</accession>
<dbReference type="GO" id="GO:0005524">
    <property type="term" value="F:ATP binding"/>
    <property type="evidence" value="ECO:0007669"/>
    <property type="project" value="UniProtKB-KW"/>
</dbReference>
<reference evidence="4 5" key="1">
    <citation type="journal article" date="2020" name="Nature">
        <title>Isolation of an archaeon at the prokaryote-eukaryote interface.</title>
        <authorList>
            <person name="Imachi H."/>
            <person name="Nobu M.K."/>
            <person name="Nakahara N."/>
            <person name="Morono Y."/>
            <person name="Ogawara M."/>
            <person name="Takaki Y."/>
            <person name="Takano Y."/>
            <person name="Uematsu K."/>
            <person name="Ikuta T."/>
            <person name="Ito M."/>
            <person name="Matsui Y."/>
            <person name="Miyazaki M."/>
            <person name="Murata K."/>
            <person name="Saito Y."/>
            <person name="Sakai S."/>
            <person name="Song C."/>
            <person name="Tasumi E."/>
            <person name="Yamanaka Y."/>
            <person name="Yamaguchi T."/>
            <person name="Kamagata Y."/>
            <person name="Tamaki H."/>
            <person name="Takai K."/>
        </authorList>
    </citation>
    <scope>NUCLEOTIDE SEQUENCE [LARGE SCALE GENOMIC DNA]</scope>
    <source>
        <strain evidence="4 5">MK-D1</strain>
    </source>
</reference>
<dbReference type="GO" id="GO:0016887">
    <property type="term" value="F:ATP hydrolysis activity"/>
    <property type="evidence" value="ECO:0007669"/>
    <property type="project" value="InterPro"/>
</dbReference>
<dbReference type="InterPro" id="IPR003439">
    <property type="entry name" value="ABC_transporter-like_ATP-bd"/>
</dbReference>
<dbReference type="PANTHER" id="PTHR42798">
    <property type="entry name" value="LIPOPROTEIN-RELEASING SYSTEM ATP-BINDING PROTEIN LOLD"/>
    <property type="match status" value="1"/>
</dbReference>
<evidence type="ECO:0000313" key="5">
    <source>
        <dbReference type="Proteomes" id="UP000321408"/>
    </source>
</evidence>
<dbReference type="PROSITE" id="PS50893">
    <property type="entry name" value="ABC_TRANSPORTER_2"/>
    <property type="match status" value="1"/>
</dbReference>
<gene>
    <name evidence="4" type="ORF">DSAG12_02259</name>
</gene>
<dbReference type="InterPro" id="IPR017871">
    <property type="entry name" value="ABC_transporter-like_CS"/>
</dbReference>
<dbReference type="SUPFAM" id="SSF52540">
    <property type="entry name" value="P-loop containing nucleoside triphosphate hydrolases"/>
    <property type="match status" value="1"/>
</dbReference>
<organism evidence="4 5">
    <name type="scientific">Promethearchaeum syntrophicum</name>
    <dbReference type="NCBI Taxonomy" id="2594042"/>
    <lineage>
        <taxon>Archaea</taxon>
        <taxon>Promethearchaeati</taxon>
        <taxon>Promethearchaeota</taxon>
        <taxon>Promethearchaeia</taxon>
        <taxon>Promethearchaeales</taxon>
        <taxon>Promethearchaeaceae</taxon>
        <taxon>Promethearchaeum</taxon>
    </lineage>
</organism>
<sequence>MNNSIENTIILKNVTKIFAHPSEKFTNISIFNGLDLEIDSSKLNFIIGPSGSGKTTFLKMILGIESVSAGTIIFNEFEIHKINYEKYETKAKYWKQVGYINQFPQRNICFSLSVEDNLKYSYLSNSSQKKKKNEINEILSEFNLLNQIHTKTEFLSGGEIQRLSFACAMVNPPKLMLCDEPTSQLDEENKYALIDLLHKIQKKYNICVIISTHDLSIAKNSNILKISGGKIEYVNC</sequence>
<dbReference type="InterPro" id="IPR027417">
    <property type="entry name" value="P-loop_NTPase"/>
</dbReference>
<dbReference type="Gene3D" id="3.40.50.300">
    <property type="entry name" value="P-loop containing nucleotide triphosphate hydrolases"/>
    <property type="match status" value="1"/>
</dbReference>
<dbReference type="EMBL" id="CP042905">
    <property type="protein sequence ID" value="QEE16429.1"/>
    <property type="molecule type" value="Genomic_DNA"/>
</dbReference>
<dbReference type="AlphaFoldDB" id="A0A5B9DB06"/>
<keyword evidence="1" id="KW-0547">Nucleotide-binding</keyword>
<dbReference type="InterPro" id="IPR003593">
    <property type="entry name" value="AAA+_ATPase"/>
</dbReference>
<evidence type="ECO:0000256" key="1">
    <source>
        <dbReference type="ARBA" id="ARBA00022741"/>
    </source>
</evidence>
<feature type="domain" description="ABC transporter" evidence="3">
    <location>
        <begin position="9"/>
        <end position="234"/>
    </location>
</feature>
<dbReference type="PANTHER" id="PTHR42798:SF2">
    <property type="entry name" value="ABC TRANSPORTER ATP-BINDING PROTEIN MG467-RELATED"/>
    <property type="match status" value="1"/>
</dbReference>
<evidence type="ECO:0000313" key="4">
    <source>
        <dbReference type="EMBL" id="QEE16429.1"/>
    </source>
</evidence>